<keyword evidence="1" id="KW-0812">Transmembrane</keyword>
<accession>A0A383A043</accession>
<evidence type="ECO:0000256" key="1">
    <source>
        <dbReference type="SAM" id="Phobius"/>
    </source>
</evidence>
<feature type="non-terminal residue" evidence="2">
    <location>
        <position position="92"/>
    </location>
</feature>
<dbReference type="AlphaFoldDB" id="A0A383A043"/>
<keyword evidence="1" id="KW-0472">Membrane</keyword>
<name>A0A383A043_9ZZZZ</name>
<feature type="transmembrane region" description="Helical" evidence="1">
    <location>
        <begin position="31"/>
        <end position="51"/>
    </location>
</feature>
<evidence type="ECO:0008006" key="3">
    <source>
        <dbReference type="Google" id="ProtNLM"/>
    </source>
</evidence>
<dbReference type="EMBL" id="UINC01187525">
    <property type="protein sequence ID" value="SVE00298.1"/>
    <property type="molecule type" value="Genomic_DNA"/>
</dbReference>
<proteinExistence type="predicted"/>
<keyword evidence="1" id="KW-1133">Transmembrane helix</keyword>
<gene>
    <name evidence="2" type="ORF">METZ01_LOCUS453152</name>
</gene>
<protein>
    <recommendedName>
        <fullName evidence="3">NADH-Ubiquinone oxidoreductase (complex I) chain 5 N-terminal domain-containing protein</fullName>
    </recommendedName>
</protein>
<reference evidence="2" key="1">
    <citation type="submission" date="2018-05" db="EMBL/GenBank/DDBJ databases">
        <authorList>
            <person name="Lanie J.A."/>
            <person name="Ng W.-L."/>
            <person name="Kazmierczak K.M."/>
            <person name="Andrzejewski T.M."/>
            <person name="Davidsen T.M."/>
            <person name="Wayne K.J."/>
            <person name="Tettelin H."/>
            <person name="Glass J.I."/>
            <person name="Rusch D."/>
            <person name="Podicherti R."/>
            <person name="Tsui H.-C.T."/>
            <person name="Winkler M.E."/>
        </authorList>
    </citation>
    <scope>NUCLEOTIDE SEQUENCE</scope>
</reference>
<evidence type="ECO:0000313" key="2">
    <source>
        <dbReference type="EMBL" id="SVE00298.1"/>
    </source>
</evidence>
<sequence>MEWAWLIPSLPAIAFFFLATAGRRLPNWSALAATGTMAAGFIIFWFVLADWSSMESLPEIKAFGFSIDWMKAGGSTFTWGMVIDPISLVMLG</sequence>
<organism evidence="2">
    <name type="scientific">marine metagenome</name>
    <dbReference type="NCBI Taxonomy" id="408172"/>
    <lineage>
        <taxon>unclassified sequences</taxon>
        <taxon>metagenomes</taxon>
        <taxon>ecological metagenomes</taxon>
    </lineage>
</organism>